<dbReference type="EMBL" id="JAAATY010000015">
    <property type="protein sequence ID" value="NRN67581.1"/>
    <property type="molecule type" value="Genomic_DNA"/>
</dbReference>
<dbReference type="InterPro" id="IPR058852">
    <property type="entry name" value="HTH_77"/>
</dbReference>
<dbReference type="InterPro" id="IPR027417">
    <property type="entry name" value="P-loop_NTPase"/>
</dbReference>
<dbReference type="PANTHER" id="PTHR47691:SF3">
    <property type="entry name" value="HTH-TYPE TRANSCRIPTIONAL REGULATOR RV0890C-RELATED"/>
    <property type="match status" value="1"/>
</dbReference>
<dbReference type="Gene3D" id="1.10.10.10">
    <property type="entry name" value="Winged helix-like DNA-binding domain superfamily/Winged helix DNA-binding domain"/>
    <property type="match status" value="1"/>
</dbReference>
<organism evidence="5 6">
    <name type="scientific">Kibdelosporangium persicum</name>
    <dbReference type="NCBI Taxonomy" id="2698649"/>
    <lineage>
        <taxon>Bacteria</taxon>
        <taxon>Bacillati</taxon>
        <taxon>Actinomycetota</taxon>
        <taxon>Actinomycetes</taxon>
        <taxon>Pseudonocardiales</taxon>
        <taxon>Pseudonocardiaceae</taxon>
        <taxon>Kibdelosporangium</taxon>
    </lineage>
</organism>
<dbReference type="PROSITE" id="PS51755">
    <property type="entry name" value="OMPR_PHOB"/>
    <property type="match status" value="1"/>
</dbReference>
<dbReference type="Pfam" id="PF25872">
    <property type="entry name" value="HTH_77"/>
    <property type="match status" value="1"/>
</dbReference>
<dbReference type="InterPro" id="IPR019734">
    <property type="entry name" value="TPR_rpt"/>
</dbReference>
<dbReference type="Pfam" id="PF03704">
    <property type="entry name" value="BTAD"/>
    <property type="match status" value="1"/>
</dbReference>
<accession>A0ABX2F8B3</accession>
<proteinExistence type="inferred from homology"/>
<comment type="caution">
    <text evidence="5">The sequence shown here is derived from an EMBL/GenBank/DDBJ whole genome shotgun (WGS) entry which is preliminary data.</text>
</comment>
<dbReference type="SMART" id="SM01043">
    <property type="entry name" value="BTAD"/>
    <property type="match status" value="1"/>
</dbReference>
<reference evidence="5 6" key="1">
    <citation type="submission" date="2020-01" db="EMBL/GenBank/DDBJ databases">
        <title>Kibdelosporangium persica a novel Actinomycetes from a hot desert in Iran.</title>
        <authorList>
            <person name="Safaei N."/>
            <person name="Zaburannyi N."/>
            <person name="Mueller R."/>
            <person name="Wink J."/>
        </authorList>
    </citation>
    <scope>NUCLEOTIDE SEQUENCE [LARGE SCALE GENOMIC DNA]</scope>
    <source>
        <strain evidence="5 6">4NS15</strain>
    </source>
</reference>
<dbReference type="RefSeq" id="WP_173135689.1">
    <property type="nucleotide sequence ID" value="NZ_CBCSGW010000001.1"/>
</dbReference>
<dbReference type="SMART" id="SM00862">
    <property type="entry name" value="Trans_reg_C"/>
    <property type="match status" value="1"/>
</dbReference>
<dbReference type="Gene3D" id="1.25.40.10">
    <property type="entry name" value="Tetratricopeptide repeat domain"/>
    <property type="match status" value="2"/>
</dbReference>
<dbReference type="Pfam" id="PF13424">
    <property type="entry name" value="TPR_12"/>
    <property type="match status" value="1"/>
</dbReference>
<dbReference type="InterPro" id="IPR016032">
    <property type="entry name" value="Sig_transdc_resp-reg_C-effctor"/>
</dbReference>
<dbReference type="PRINTS" id="PR00364">
    <property type="entry name" value="DISEASERSIST"/>
</dbReference>
<feature type="DNA-binding region" description="OmpR/PhoB-type" evidence="3">
    <location>
        <begin position="1"/>
        <end position="90"/>
    </location>
</feature>
<gene>
    <name evidence="5" type="ORF">GC106_48210</name>
</gene>
<dbReference type="SMART" id="SM00028">
    <property type="entry name" value="TPR"/>
    <property type="match status" value="4"/>
</dbReference>
<dbReference type="Pfam" id="PF00486">
    <property type="entry name" value="Trans_reg_C"/>
    <property type="match status" value="1"/>
</dbReference>
<evidence type="ECO:0000259" key="4">
    <source>
        <dbReference type="PROSITE" id="PS51755"/>
    </source>
</evidence>
<dbReference type="InterPro" id="IPR001867">
    <property type="entry name" value="OmpR/PhoB-type_DNA-bd"/>
</dbReference>
<dbReference type="InterPro" id="IPR036388">
    <property type="entry name" value="WH-like_DNA-bd_sf"/>
</dbReference>
<feature type="domain" description="OmpR/PhoB-type" evidence="4">
    <location>
        <begin position="1"/>
        <end position="90"/>
    </location>
</feature>
<name>A0ABX2F8B3_9PSEU</name>
<evidence type="ECO:0000256" key="3">
    <source>
        <dbReference type="PROSITE-ProRule" id="PRU01091"/>
    </source>
</evidence>
<dbReference type="PANTHER" id="PTHR47691">
    <property type="entry name" value="REGULATOR-RELATED"/>
    <property type="match status" value="1"/>
</dbReference>
<keyword evidence="6" id="KW-1185">Reference proteome</keyword>
<dbReference type="Pfam" id="PF13401">
    <property type="entry name" value="AAA_22"/>
    <property type="match status" value="1"/>
</dbReference>
<evidence type="ECO:0000256" key="2">
    <source>
        <dbReference type="ARBA" id="ARBA00023125"/>
    </source>
</evidence>
<sequence length="1007" mass="108271">MRFGILGDVEIVSAQGESIPVGGPRQRALLTLLLLDAGKVVSVGRLLTGLYGDEPPNGAANALQSQVSRLRRGLPDGLIEFHPSGYRLAVDPLTVDAHQFEHLARQGAQALANGDARTAAGTLTQAMALWRGPLPLPDPRLEELRLSAAEDLADARLALGEHTALIPELRAHIERHPLRERPRGQLMLALHAAGRTAEALAEYENARRLLAEELGADPSAELAAIHLALLRDESRPRSNIPAQLTSFVGRTPELSRIAGLFTRTRLVTITGPGGAGKTRLAIEAAGQQARETCFADLAALTHGADIPQAALVALGVRDTGLLTSAAQDPVDRVIAAVEDRRLLLILDNCEHVIDEAATFTRRLLNACPDVHILATSREALGITGERLCPLPSLPAAQAMELFADRAAAVSAGFRITVDNAEAVASICTALDGMPLAIELAAARLRALEITDIAARLGDRFALLSRGDRTAAPRHRTLRAAVEWSWDLLDAQEQQLAARLTVFTGGATLAAAEQVCQVPGTAELLAGLVDKSLVEHAGGRYRMADTIRAFCAERRTEPLEAAHAQYFHELGETANPHLRRAEQVAWLDRLDADHGNIQAALRWAVANDTTLALRMIGAFSLYWYLRGLRGQAAPLAVALLERIGTHPPDELDEEYVLCVLLAAWGDLDAPEWHDHLKHAEECMTQPRGALRRAHTAFLWAAATGPPEGEPARPLLDDDVWADAFTKLGRGLLHMFDGNIAECERDLERALAGFRQVGDRLGLVLALDGFITLADSRGDRQAFVAVLTEAMELVGQLGSIDDTVSLLCRRAENLARHGDLGTARADYEQAVTLARRSGRRDHLAWAYSGLGEIARLRGDLVEARRLQELALSKCSTGPFGIREYEARVLIALAKLAETDGDDVASRRHYEEAITAATASRSQPFVAKAAAGLASLAARSGDGWLAALLLGASTAIRGMPRTVDPEATGLMADVKALTGEDAFADAFGRGAGMCQDEALRLVGQRLVRDR</sequence>
<comment type="similarity">
    <text evidence="1">Belongs to the AfsR/DnrI/RedD regulatory family.</text>
</comment>
<evidence type="ECO:0000256" key="1">
    <source>
        <dbReference type="ARBA" id="ARBA00005820"/>
    </source>
</evidence>
<dbReference type="SUPFAM" id="SSF46894">
    <property type="entry name" value="C-terminal effector domain of the bipartite response regulators"/>
    <property type="match status" value="1"/>
</dbReference>
<dbReference type="SUPFAM" id="SSF52540">
    <property type="entry name" value="P-loop containing nucleoside triphosphate hydrolases"/>
    <property type="match status" value="1"/>
</dbReference>
<dbReference type="Proteomes" id="UP000763557">
    <property type="component" value="Unassembled WGS sequence"/>
</dbReference>
<dbReference type="SUPFAM" id="SSF48452">
    <property type="entry name" value="TPR-like"/>
    <property type="match status" value="2"/>
</dbReference>
<evidence type="ECO:0000313" key="6">
    <source>
        <dbReference type="Proteomes" id="UP000763557"/>
    </source>
</evidence>
<dbReference type="InterPro" id="IPR005158">
    <property type="entry name" value="BTAD"/>
</dbReference>
<dbReference type="CDD" id="cd15831">
    <property type="entry name" value="BTAD"/>
    <property type="match status" value="1"/>
</dbReference>
<dbReference type="InterPro" id="IPR049945">
    <property type="entry name" value="AAA_22"/>
</dbReference>
<evidence type="ECO:0000313" key="5">
    <source>
        <dbReference type="EMBL" id="NRN67581.1"/>
    </source>
</evidence>
<dbReference type="InterPro" id="IPR011990">
    <property type="entry name" value="TPR-like_helical_dom_sf"/>
</dbReference>
<keyword evidence="2 3" id="KW-0238">DNA-binding</keyword>
<protein>
    <submittedName>
        <fullName evidence="5">Transcriptional regulator</fullName>
    </submittedName>
</protein>